<comment type="caution">
    <text evidence="3">The sequence shown here is derived from an EMBL/GenBank/DDBJ whole genome shotgun (WGS) entry which is preliminary data.</text>
</comment>
<keyword evidence="2" id="KW-0472">Membrane</keyword>
<feature type="region of interest" description="Disordered" evidence="1">
    <location>
        <begin position="224"/>
        <end position="248"/>
    </location>
</feature>
<keyword evidence="2" id="KW-1133">Transmembrane helix</keyword>
<organism evidence="3 4">
    <name type="scientific">Xaviernesmea rhizosphaerae</name>
    <dbReference type="NCBI Taxonomy" id="1672749"/>
    <lineage>
        <taxon>Bacteria</taxon>
        <taxon>Pseudomonadati</taxon>
        <taxon>Pseudomonadota</taxon>
        <taxon>Alphaproteobacteria</taxon>
        <taxon>Hyphomicrobiales</taxon>
        <taxon>Rhizobiaceae</taxon>
        <taxon>Rhizobium/Agrobacterium group</taxon>
        <taxon>Xaviernesmea</taxon>
    </lineage>
</organism>
<sequence>MRAALKGAVRPARQRAANAGFLLVEALTAMAIGALLLLALASLLSLVLRASDRTAAAGTAVEERARIVSALIARIEPITPQRWAGPGAGFVFEGTETMMLFARFRAGKDGILQSRLVRLTSAGQLLSEDERPLPPDARDSGAVAGGDSPVVLQDRFVVRFAYFSRLADGTEALTDRWSATTAMPVAIRVTLADLDGTPRGSVRIPLRVNAEPGCAAPGPALCSLAPRAAAPGPPPESQAPNKPDDSGG</sequence>
<reference evidence="3 4" key="1">
    <citation type="journal article" date="2017" name="Antonie Van Leeuwenhoek">
        <title>Rhizobium rhizosphaerae sp. nov., a novel species isolated from rice rhizosphere.</title>
        <authorList>
            <person name="Zhao J.J."/>
            <person name="Zhang J."/>
            <person name="Zhang R.J."/>
            <person name="Zhang C.W."/>
            <person name="Yin H.Q."/>
            <person name="Zhang X.X."/>
        </authorList>
    </citation>
    <scope>NUCLEOTIDE SEQUENCE [LARGE SCALE GENOMIC DNA]</scope>
    <source>
        <strain evidence="3 4">RD15</strain>
    </source>
</reference>
<evidence type="ECO:0000256" key="1">
    <source>
        <dbReference type="SAM" id="MobiDB-lite"/>
    </source>
</evidence>
<evidence type="ECO:0000313" key="4">
    <source>
        <dbReference type="Proteomes" id="UP000192652"/>
    </source>
</evidence>
<feature type="transmembrane region" description="Helical" evidence="2">
    <location>
        <begin position="21"/>
        <end position="48"/>
    </location>
</feature>
<evidence type="ECO:0000256" key="2">
    <source>
        <dbReference type="SAM" id="Phobius"/>
    </source>
</evidence>
<protein>
    <recommendedName>
        <fullName evidence="5">General secretion pathway protein J</fullName>
    </recommendedName>
</protein>
<keyword evidence="4" id="KW-1185">Reference proteome</keyword>
<accession>A0ABX3PF67</accession>
<proteinExistence type="predicted"/>
<dbReference type="EMBL" id="MSPX01000006">
    <property type="protein sequence ID" value="OQP86737.1"/>
    <property type="molecule type" value="Genomic_DNA"/>
</dbReference>
<evidence type="ECO:0008006" key="5">
    <source>
        <dbReference type="Google" id="ProtNLM"/>
    </source>
</evidence>
<evidence type="ECO:0000313" key="3">
    <source>
        <dbReference type="EMBL" id="OQP86737.1"/>
    </source>
</evidence>
<keyword evidence="2" id="KW-0812">Transmembrane</keyword>
<gene>
    <name evidence="3" type="ORF">BTR14_09880</name>
</gene>
<dbReference type="RefSeq" id="WP_081175940.1">
    <property type="nucleotide sequence ID" value="NZ_MSPX01000006.1"/>
</dbReference>
<dbReference type="Proteomes" id="UP000192652">
    <property type="component" value="Unassembled WGS sequence"/>
</dbReference>
<name>A0ABX3PF67_9HYPH</name>